<evidence type="ECO:0008006" key="3">
    <source>
        <dbReference type="Google" id="ProtNLM"/>
    </source>
</evidence>
<accession>A0AAV4N5M7</accession>
<protein>
    <recommendedName>
        <fullName evidence="3">Integrase zinc-binding domain-containing protein</fullName>
    </recommendedName>
</protein>
<evidence type="ECO:0000313" key="1">
    <source>
        <dbReference type="EMBL" id="GIX79560.1"/>
    </source>
</evidence>
<evidence type="ECO:0000313" key="2">
    <source>
        <dbReference type="Proteomes" id="UP001054945"/>
    </source>
</evidence>
<sequence length="130" mass="15034">MFVRNRANIIQKLTKADSRRYVSSKDNPADLISRSTETPLAIIRNKCWIPSVRNVMKEIIKNCITCRKDTIEKTGETFILGRYQRTLALDIEEERCSFPCKAARRRGPQVIAGKSPPIHQCRRNMQITKE</sequence>
<reference evidence="1 2" key="1">
    <citation type="submission" date="2021-06" db="EMBL/GenBank/DDBJ databases">
        <title>Caerostris extrusa draft genome.</title>
        <authorList>
            <person name="Kono N."/>
            <person name="Arakawa K."/>
        </authorList>
    </citation>
    <scope>NUCLEOTIDE SEQUENCE [LARGE SCALE GENOMIC DNA]</scope>
</reference>
<name>A0AAV4N5M7_CAEEX</name>
<proteinExistence type="predicted"/>
<organism evidence="1 2">
    <name type="scientific">Caerostris extrusa</name>
    <name type="common">Bark spider</name>
    <name type="synonym">Caerostris bankana</name>
    <dbReference type="NCBI Taxonomy" id="172846"/>
    <lineage>
        <taxon>Eukaryota</taxon>
        <taxon>Metazoa</taxon>
        <taxon>Ecdysozoa</taxon>
        <taxon>Arthropoda</taxon>
        <taxon>Chelicerata</taxon>
        <taxon>Arachnida</taxon>
        <taxon>Araneae</taxon>
        <taxon>Araneomorphae</taxon>
        <taxon>Entelegynae</taxon>
        <taxon>Araneoidea</taxon>
        <taxon>Araneidae</taxon>
        <taxon>Caerostris</taxon>
    </lineage>
</organism>
<dbReference type="EMBL" id="BPLR01020509">
    <property type="protein sequence ID" value="GIX79560.1"/>
    <property type="molecule type" value="Genomic_DNA"/>
</dbReference>
<gene>
    <name evidence="1" type="ORF">CEXT_50481</name>
</gene>
<comment type="caution">
    <text evidence="1">The sequence shown here is derived from an EMBL/GenBank/DDBJ whole genome shotgun (WGS) entry which is preliminary data.</text>
</comment>
<dbReference type="AlphaFoldDB" id="A0AAV4N5M7"/>
<dbReference type="Proteomes" id="UP001054945">
    <property type="component" value="Unassembled WGS sequence"/>
</dbReference>
<keyword evidence="2" id="KW-1185">Reference proteome</keyword>